<dbReference type="Pfam" id="PF18856">
    <property type="entry name" value="baeRF_family12"/>
    <property type="match status" value="1"/>
</dbReference>
<evidence type="ECO:0000313" key="3">
    <source>
        <dbReference type="Proteomes" id="UP000007374"/>
    </source>
</evidence>
<comment type="caution">
    <text evidence="2">The sequence shown here is derived from an EMBL/GenBank/DDBJ whole genome shotgun (WGS) entry which is preliminary data.</text>
</comment>
<dbReference type="eggNOG" id="COG5622">
    <property type="taxonomic scope" value="Bacteria"/>
</dbReference>
<organism evidence="2 3">
    <name type="scientific">Nitratireductor indicus C115</name>
    <dbReference type="NCBI Taxonomy" id="1231190"/>
    <lineage>
        <taxon>Bacteria</taxon>
        <taxon>Pseudomonadati</taxon>
        <taxon>Pseudomonadota</taxon>
        <taxon>Alphaproteobacteria</taxon>
        <taxon>Hyphomicrobiales</taxon>
        <taxon>Phyllobacteriaceae</taxon>
        <taxon>Nitratireductor</taxon>
    </lineage>
</organism>
<dbReference type="RefSeq" id="WP_009449898.1">
    <property type="nucleotide sequence ID" value="NZ_AMSI01000004.1"/>
</dbReference>
<keyword evidence="3" id="KW-1185">Reference proteome</keyword>
<dbReference type="STRING" id="721133.SAMN05216176_10535"/>
<dbReference type="InterPro" id="IPR041374">
    <property type="entry name" value="BaeRF_family12"/>
</dbReference>
<gene>
    <name evidence="2" type="ORF">NA8A_06674</name>
</gene>
<name>K2N675_9HYPH</name>
<dbReference type="EMBL" id="AMSI01000004">
    <property type="protein sequence ID" value="EKF42998.1"/>
    <property type="molecule type" value="Genomic_DNA"/>
</dbReference>
<sequence>MILPNDTTVLVANGEKLKLYRNKGTEPHIKLAELPEPKLDSHNSGTGVHHRSSSANPDAKRLEEDNFAAAIAGYLNEQVVAGHFASLFVIADPRTLGELRRHLHANVKAALVGELAKDLTHHSLQDLEAALTGH</sequence>
<dbReference type="Proteomes" id="UP000007374">
    <property type="component" value="Unassembled WGS sequence"/>
</dbReference>
<dbReference type="OrthoDB" id="9812459at2"/>
<feature type="region of interest" description="Disordered" evidence="1">
    <location>
        <begin position="34"/>
        <end position="60"/>
    </location>
</feature>
<dbReference type="AlphaFoldDB" id="K2N675"/>
<protein>
    <submittedName>
        <fullName evidence="2">Putative attachment-related protein</fullName>
    </submittedName>
</protein>
<evidence type="ECO:0000313" key="2">
    <source>
        <dbReference type="EMBL" id="EKF42998.1"/>
    </source>
</evidence>
<reference evidence="2 3" key="1">
    <citation type="journal article" date="2012" name="J. Bacteriol.">
        <title>Genome Sequence of Nitratireductor indicus Type Strain C115.</title>
        <authorList>
            <person name="Lai Q."/>
            <person name="Li G."/>
            <person name="Yu Z."/>
            <person name="Shao Z."/>
        </authorList>
    </citation>
    <scope>NUCLEOTIDE SEQUENCE [LARGE SCALE GENOMIC DNA]</scope>
    <source>
        <strain evidence="2 3">C115</strain>
    </source>
</reference>
<dbReference type="PATRIC" id="fig|1231190.3.peg.1405"/>
<proteinExistence type="predicted"/>
<evidence type="ECO:0000256" key="1">
    <source>
        <dbReference type="SAM" id="MobiDB-lite"/>
    </source>
</evidence>
<accession>K2N675</accession>